<protein>
    <submittedName>
        <fullName evidence="1">(northern house mosquito) hypothetical protein</fullName>
    </submittedName>
</protein>
<name>A0A8D8FNQ6_CULPI</name>
<sequence length="147" mass="17099">MESVTVNSPLDRAVLACKRPKVQAQNLRKPNRECTIRQIWCRRIHCTTKMFSYRQWASSWVVPGTVEPTAARHLCLLKGTVLRKCLRTFRQCPFRRSRITLICQPECSSALRQSVAAAQLRRYGLIRAPQRSWTNRYRMGKLEGISH</sequence>
<dbReference type="EMBL" id="HBUE01085644">
    <property type="protein sequence ID" value="CAG6479549.1"/>
    <property type="molecule type" value="Transcribed_RNA"/>
</dbReference>
<dbReference type="EMBL" id="HBUE01203774">
    <property type="protein sequence ID" value="CAG6531007.1"/>
    <property type="molecule type" value="Transcribed_RNA"/>
</dbReference>
<dbReference type="EMBL" id="HBUE01085649">
    <property type="protein sequence ID" value="CAG6479556.1"/>
    <property type="molecule type" value="Transcribed_RNA"/>
</dbReference>
<dbReference type="EMBL" id="HBUE01085648">
    <property type="protein sequence ID" value="CAG6479554.1"/>
    <property type="molecule type" value="Transcribed_RNA"/>
</dbReference>
<evidence type="ECO:0000313" key="1">
    <source>
        <dbReference type="EMBL" id="CAG6479547.1"/>
    </source>
</evidence>
<reference evidence="1" key="1">
    <citation type="submission" date="2021-05" db="EMBL/GenBank/DDBJ databases">
        <authorList>
            <person name="Alioto T."/>
            <person name="Alioto T."/>
            <person name="Gomez Garrido J."/>
        </authorList>
    </citation>
    <scope>NUCLEOTIDE SEQUENCE</scope>
</reference>
<dbReference type="EMBL" id="HBUE01309995">
    <property type="protein sequence ID" value="CAG6582850.1"/>
    <property type="molecule type" value="Transcribed_RNA"/>
</dbReference>
<proteinExistence type="predicted"/>
<dbReference type="EMBL" id="HBUE01085643">
    <property type="protein sequence ID" value="CAG6479547.1"/>
    <property type="molecule type" value="Transcribed_RNA"/>
</dbReference>
<accession>A0A8D8FNQ6</accession>
<organism evidence="1">
    <name type="scientific">Culex pipiens</name>
    <name type="common">House mosquito</name>
    <dbReference type="NCBI Taxonomy" id="7175"/>
    <lineage>
        <taxon>Eukaryota</taxon>
        <taxon>Metazoa</taxon>
        <taxon>Ecdysozoa</taxon>
        <taxon>Arthropoda</taxon>
        <taxon>Hexapoda</taxon>
        <taxon>Insecta</taxon>
        <taxon>Pterygota</taxon>
        <taxon>Neoptera</taxon>
        <taxon>Endopterygota</taxon>
        <taxon>Diptera</taxon>
        <taxon>Nematocera</taxon>
        <taxon>Culicoidea</taxon>
        <taxon>Culicidae</taxon>
        <taxon>Culicinae</taxon>
        <taxon>Culicini</taxon>
        <taxon>Culex</taxon>
        <taxon>Culex</taxon>
    </lineage>
</organism>
<dbReference type="EMBL" id="HBUE01203775">
    <property type="protein sequence ID" value="CAG6531009.1"/>
    <property type="molecule type" value="Transcribed_RNA"/>
</dbReference>
<dbReference type="AlphaFoldDB" id="A0A8D8FNQ6"/>
<dbReference type="EMBL" id="HBUE01309994">
    <property type="protein sequence ID" value="CAG6582848.1"/>
    <property type="molecule type" value="Transcribed_RNA"/>
</dbReference>